<dbReference type="GO" id="GO:0016747">
    <property type="term" value="F:acyltransferase activity, transferring groups other than amino-acyl groups"/>
    <property type="evidence" value="ECO:0007669"/>
    <property type="project" value="InterPro"/>
</dbReference>
<dbReference type="Proteomes" id="UP000321606">
    <property type="component" value="Chromosome"/>
</dbReference>
<accession>A0A510J988</accession>
<gene>
    <name evidence="2" type="ORF">JCM16774_0799</name>
</gene>
<sequence length="135" mass="15966">MIIFKEFSYDDFHENVKQIYEKEEWSAYLGNDLKLKRAFDNSLYKLGAFDGNRLIGFIRCVGDGEHVVLIQDLIIDNEYRKQGTGSELFRRIYKKYKDVRMLVLITDIADEAANHFYQSLNMKKLEKGGMISYFR</sequence>
<dbReference type="KEGG" id="lgo:JCM16774_0799"/>
<evidence type="ECO:0000313" key="3">
    <source>
        <dbReference type="Proteomes" id="UP000321606"/>
    </source>
</evidence>
<keyword evidence="2" id="KW-0808">Transferase</keyword>
<evidence type="ECO:0000313" key="2">
    <source>
        <dbReference type="EMBL" id="BBM35869.1"/>
    </source>
</evidence>
<dbReference type="STRING" id="714315.GCA_000516535_00790"/>
<dbReference type="EMBL" id="AP019822">
    <property type="protein sequence ID" value="BBM35869.1"/>
    <property type="molecule type" value="Genomic_DNA"/>
</dbReference>
<dbReference type="Gene3D" id="3.40.630.30">
    <property type="match status" value="1"/>
</dbReference>
<dbReference type="RefSeq" id="WP_006807480.1">
    <property type="nucleotide sequence ID" value="NZ_AP019822.1"/>
</dbReference>
<dbReference type="PROSITE" id="PS51186">
    <property type="entry name" value="GNAT"/>
    <property type="match status" value="1"/>
</dbReference>
<organism evidence="2 3">
    <name type="scientific">Pseudoleptotrichia goodfellowii</name>
    <dbReference type="NCBI Taxonomy" id="157692"/>
    <lineage>
        <taxon>Bacteria</taxon>
        <taxon>Fusobacteriati</taxon>
        <taxon>Fusobacteriota</taxon>
        <taxon>Fusobacteriia</taxon>
        <taxon>Fusobacteriales</taxon>
        <taxon>Leptotrichiaceae</taxon>
        <taxon>Pseudoleptotrichia</taxon>
    </lineage>
</organism>
<dbReference type="Pfam" id="PF00583">
    <property type="entry name" value="Acetyltransf_1"/>
    <property type="match status" value="1"/>
</dbReference>
<feature type="domain" description="N-acetyltransferase" evidence="1">
    <location>
        <begin position="2"/>
        <end position="135"/>
    </location>
</feature>
<name>A0A510J988_9FUSO</name>
<dbReference type="SUPFAM" id="SSF55729">
    <property type="entry name" value="Acyl-CoA N-acyltransferases (Nat)"/>
    <property type="match status" value="1"/>
</dbReference>
<dbReference type="CDD" id="cd04301">
    <property type="entry name" value="NAT_SF"/>
    <property type="match status" value="1"/>
</dbReference>
<dbReference type="InterPro" id="IPR053144">
    <property type="entry name" value="Acetyltransferase_Butenolide"/>
</dbReference>
<evidence type="ECO:0000259" key="1">
    <source>
        <dbReference type="PROSITE" id="PS51186"/>
    </source>
</evidence>
<dbReference type="PANTHER" id="PTHR43233">
    <property type="entry name" value="FAMILY N-ACETYLTRANSFERASE, PUTATIVE (AFU_ORTHOLOGUE AFUA_6G03350)-RELATED"/>
    <property type="match status" value="1"/>
</dbReference>
<dbReference type="InterPro" id="IPR000182">
    <property type="entry name" value="GNAT_dom"/>
</dbReference>
<dbReference type="AlphaFoldDB" id="A0A510J988"/>
<proteinExistence type="predicted"/>
<dbReference type="PANTHER" id="PTHR43233:SF1">
    <property type="entry name" value="FAMILY N-ACETYLTRANSFERASE, PUTATIVE (AFU_ORTHOLOGUE AFUA_6G03350)-RELATED"/>
    <property type="match status" value="1"/>
</dbReference>
<reference evidence="2 3" key="1">
    <citation type="submission" date="2019-07" db="EMBL/GenBank/DDBJ databases">
        <title>Complete Genome Sequence of Leptotrichia goodfellowii Strain JCM 16774.</title>
        <authorList>
            <person name="Watanabe S."/>
            <person name="Cui L."/>
        </authorList>
    </citation>
    <scope>NUCLEOTIDE SEQUENCE [LARGE SCALE GENOMIC DNA]</scope>
    <source>
        <strain evidence="2 3">JCM16774</strain>
    </source>
</reference>
<dbReference type="InterPro" id="IPR016181">
    <property type="entry name" value="Acyl_CoA_acyltransferase"/>
</dbReference>
<protein>
    <submittedName>
        <fullName evidence="2">Acetyltransferase, GNAT family</fullName>
    </submittedName>
</protein>